<evidence type="ECO:0000256" key="1">
    <source>
        <dbReference type="ARBA" id="ARBA00008898"/>
    </source>
</evidence>
<dbReference type="InterPro" id="IPR014757">
    <property type="entry name" value="Tscrpt_reg_IclR_C"/>
</dbReference>
<dbReference type="InterPro" id="IPR029016">
    <property type="entry name" value="GAF-like_dom_sf"/>
</dbReference>
<reference evidence="4 5" key="1">
    <citation type="submission" date="2020-07" db="EMBL/GenBank/DDBJ databases">
        <title>Sequencing the genomes of 1000 actinobacteria strains.</title>
        <authorList>
            <person name="Klenk H.-P."/>
        </authorList>
    </citation>
    <scope>NUCLEOTIDE SEQUENCE [LARGE SCALE GENOMIC DNA]</scope>
    <source>
        <strain evidence="4 5">DSM 24662</strain>
    </source>
</reference>
<dbReference type="Gene3D" id="3.30.450.40">
    <property type="match status" value="1"/>
</dbReference>
<keyword evidence="2" id="KW-0560">Oxidoreductase</keyword>
<dbReference type="GO" id="GO:0010181">
    <property type="term" value="F:FMN binding"/>
    <property type="evidence" value="ECO:0007669"/>
    <property type="project" value="InterPro"/>
</dbReference>
<sequence length="399" mass="42583">MPTTLSPAIEPREFRNVLGHFPTGVCIVTAMEGGKPIGMVVGSFTSVSLDPPLVAFLADRSSTTFPRIREATTFCVNVLAADQEALCRSFATRGADRFADVEWRAAPSGAPILENVVAWIDCVPDAIHEAGDHYIHIGRVTDLAVENPTLPLLFFQGGYGAFTLGSLVMGANPAMAEHLAIADRARDEMTALAGRSDVEVLALGACTDTFIVVASASPSGSTAPLRIGTALPFAPPAGRIFVAWAGQESIHAWYERSAEPLTAAERERLDAEVDAVRRHGWTPAFYSDRMEDLWQTLGQIGKVGQTPMLVRHVSQLVASLERHSTPEDVDEKTAGTVQSLMAPIFGTDGQVALMLSLSGIPRGSSLSRIEELRDDLLAVCGRVTASLGGRVPPELADGR</sequence>
<dbReference type="InterPro" id="IPR012349">
    <property type="entry name" value="Split_barrel_FMN-bd"/>
</dbReference>
<dbReference type="SUPFAM" id="SSF55781">
    <property type="entry name" value="GAF domain-like"/>
    <property type="match status" value="1"/>
</dbReference>
<dbReference type="SMART" id="SM00903">
    <property type="entry name" value="Flavin_Reduct"/>
    <property type="match status" value="1"/>
</dbReference>
<dbReference type="InterPro" id="IPR002563">
    <property type="entry name" value="Flavin_Rdtase-like_dom"/>
</dbReference>
<dbReference type="PANTHER" id="PTHR30466:SF11">
    <property type="entry name" value="FLAVIN-DEPENDENT MONOOXYGENASE, REDUCTASE SUBUNIT HSAB"/>
    <property type="match status" value="1"/>
</dbReference>
<name>A0A7Y9KL37_9MICO</name>
<dbReference type="EMBL" id="JACCBV010000001">
    <property type="protein sequence ID" value="NYE21505.1"/>
    <property type="molecule type" value="Genomic_DNA"/>
</dbReference>
<feature type="domain" description="IclR-ED" evidence="3">
    <location>
        <begin position="160"/>
        <end position="389"/>
    </location>
</feature>
<dbReference type="Proteomes" id="UP000576969">
    <property type="component" value="Unassembled WGS sequence"/>
</dbReference>
<dbReference type="RefSeq" id="WP_179492178.1">
    <property type="nucleotide sequence ID" value="NZ_JACCBV010000001.1"/>
</dbReference>
<keyword evidence="5" id="KW-1185">Reference proteome</keyword>
<comment type="caution">
    <text evidence="4">The sequence shown here is derived from an EMBL/GenBank/DDBJ whole genome shotgun (WGS) entry which is preliminary data.</text>
</comment>
<dbReference type="GO" id="GO:0042602">
    <property type="term" value="F:riboflavin reductase (NADPH) activity"/>
    <property type="evidence" value="ECO:0007669"/>
    <property type="project" value="TreeGrafter"/>
</dbReference>
<comment type="similarity">
    <text evidence="1">Belongs to the non-flavoprotein flavin reductase family.</text>
</comment>
<gene>
    <name evidence="4" type="ORF">BJ991_003533</name>
</gene>
<organism evidence="4 5">
    <name type="scientific">Microbacterium immunditiarum</name>
    <dbReference type="NCBI Taxonomy" id="337480"/>
    <lineage>
        <taxon>Bacteria</taxon>
        <taxon>Bacillati</taxon>
        <taxon>Actinomycetota</taxon>
        <taxon>Actinomycetes</taxon>
        <taxon>Micrococcales</taxon>
        <taxon>Microbacteriaceae</taxon>
        <taxon>Microbacterium</taxon>
    </lineage>
</organism>
<dbReference type="InterPro" id="IPR050268">
    <property type="entry name" value="NADH-dep_flavin_reductase"/>
</dbReference>
<evidence type="ECO:0000256" key="2">
    <source>
        <dbReference type="ARBA" id="ARBA00023002"/>
    </source>
</evidence>
<protein>
    <submittedName>
        <fullName evidence="4">Flavin reductase (DIM6/NTAB) family NADH-FMN oxidoreductase RutF</fullName>
    </submittedName>
</protein>
<proteinExistence type="inferred from homology"/>
<evidence type="ECO:0000259" key="3">
    <source>
        <dbReference type="PROSITE" id="PS51078"/>
    </source>
</evidence>
<dbReference type="Gene3D" id="2.30.110.10">
    <property type="entry name" value="Electron Transport, Fmn-binding Protein, Chain A"/>
    <property type="match status" value="1"/>
</dbReference>
<accession>A0A7Y9KL37</accession>
<dbReference type="Pfam" id="PF01614">
    <property type="entry name" value="IclR_C"/>
    <property type="match status" value="1"/>
</dbReference>
<dbReference type="SUPFAM" id="SSF50475">
    <property type="entry name" value="FMN-binding split barrel"/>
    <property type="match status" value="1"/>
</dbReference>
<dbReference type="AlphaFoldDB" id="A0A7Y9KL37"/>
<evidence type="ECO:0000313" key="5">
    <source>
        <dbReference type="Proteomes" id="UP000576969"/>
    </source>
</evidence>
<dbReference type="PROSITE" id="PS51078">
    <property type="entry name" value="ICLR_ED"/>
    <property type="match status" value="1"/>
</dbReference>
<dbReference type="PANTHER" id="PTHR30466">
    <property type="entry name" value="FLAVIN REDUCTASE"/>
    <property type="match status" value="1"/>
</dbReference>
<evidence type="ECO:0000313" key="4">
    <source>
        <dbReference type="EMBL" id="NYE21505.1"/>
    </source>
</evidence>
<dbReference type="Pfam" id="PF01613">
    <property type="entry name" value="Flavin_Reduct"/>
    <property type="match status" value="1"/>
</dbReference>